<gene>
    <name evidence="3" type="ORF">MEDL_22216</name>
</gene>
<reference evidence="3" key="1">
    <citation type="submission" date="2021-03" db="EMBL/GenBank/DDBJ databases">
        <authorList>
            <person name="Bekaert M."/>
        </authorList>
    </citation>
    <scope>NUCLEOTIDE SEQUENCE</scope>
</reference>
<evidence type="ECO:0000313" key="3">
    <source>
        <dbReference type="EMBL" id="CAG2207984.1"/>
    </source>
</evidence>
<comment type="caution">
    <text evidence="3">The sequence shown here is derived from an EMBL/GenBank/DDBJ whole genome shotgun (WGS) entry which is preliminary data.</text>
</comment>
<evidence type="ECO:0000313" key="4">
    <source>
        <dbReference type="Proteomes" id="UP000683360"/>
    </source>
</evidence>
<dbReference type="Proteomes" id="UP000683360">
    <property type="component" value="Unassembled WGS sequence"/>
</dbReference>
<evidence type="ECO:0000259" key="1">
    <source>
        <dbReference type="Pfam" id="PF18738"/>
    </source>
</evidence>
<dbReference type="Pfam" id="PF20720">
    <property type="entry name" value="nSTAND3"/>
    <property type="match status" value="1"/>
</dbReference>
<protein>
    <recommendedName>
        <fullName evidence="5">DZIP3-like HEPN domain-containing protein</fullName>
    </recommendedName>
</protein>
<organism evidence="3 4">
    <name type="scientific">Mytilus edulis</name>
    <name type="common">Blue mussel</name>
    <dbReference type="NCBI Taxonomy" id="6550"/>
    <lineage>
        <taxon>Eukaryota</taxon>
        <taxon>Metazoa</taxon>
        <taxon>Spiralia</taxon>
        <taxon>Lophotrochozoa</taxon>
        <taxon>Mollusca</taxon>
        <taxon>Bivalvia</taxon>
        <taxon>Autobranchia</taxon>
        <taxon>Pteriomorphia</taxon>
        <taxon>Mytilida</taxon>
        <taxon>Mytiloidea</taxon>
        <taxon>Mytilidae</taxon>
        <taxon>Mytilinae</taxon>
        <taxon>Mytilus</taxon>
    </lineage>
</organism>
<dbReference type="Gene3D" id="3.40.50.300">
    <property type="entry name" value="P-loop containing nucleotide triphosphate hydrolases"/>
    <property type="match status" value="1"/>
</dbReference>
<dbReference type="OrthoDB" id="6159696at2759"/>
<feature type="domain" description="Novel STAND NTPase 3" evidence="2">
    <location>
        <begin position="216"/>
        <end position="298"/>
    </location>
</feature>
<dbReference type="EMBL" id="CAJPWZ010001097">
    <property type="protein sequence ID" value="CAG2207984.1"/>
    <property type="molecule type" value="Genomic_DNA"/>
</dbReference>
<dbReference type="SUPFAM" id="SSF52540">
    <property type="entry name" value="P-loop containing nucleoside triphosphate hydrolases"/>
    <property type="match status" value="2"/>
</dbReference>
<proteinExistence type="predicted"/>
<keyword evidence="4" id="KW-1185">Reference proteome</keyword>
<sequence>MNPRGGIQTTDGSPEDDHFPRFSKLINNYASTAVRVKFDEEFNSSCLQKVLNQNKYKILEPLKRKRVINQAQWVLLFPISGDTSSKNYDLTLMICLLKNLANITVGDILPFNGDKSVGADLTRLKYYRNKIMHEDDCISAQFLDKGWDQISQAIVRLGGISFEERCNQLKVRKCECTDKDMLKEIKNISRTCDRINKGTRKICQETQSEWEKEEVVETKVIRRLNEMISTDNAAVAVGPSGCGKSTAIHYIALQLAQKQKFDIVIINEPKEMKQLYNPDRKQVFVIDDVLGIATFEEKS</sequence>
<dbReference type="InterPro" id="IPR041249">
    <property type="entry name" value="HEPN_DZIP3"/>
</dbReference>
<dbReference type="InterPro" id="IPR027417">
    <property type="entry name" value="P-loop_NTPase"/>
</dbReference>
<dbReference type="AlphaFoldDB" id="A0A8S3RIP3"/>
<evidence type="ECO:0000259" key="2">
    <source>
        <dbReference type="Pfam" id="PF20720"/>
    </source>
</evidence>
<dbReference type="InterPro" id="IPR049050">
    <property type="entry name" value="nSTAND3"/>
</dbReference>
<feature type="domain" description="DZIP3-like HEPN" evidence="1">
    <location>
        <begin position="46"/>
        <end position="180"/>
    </location>
</feature>
<name>A0A8S3RIP3_MYTED</name>
<dbReference type="Pfam" id="PF18738">
    <property type="entry name" value="HEPN_DZIP3"/>
    <property type="match status" value="1"/>
</dbReference>
<accession>A0A8S3RIP3</accession>
<evidence type="ECO:0008006" key="5">
    <source>
        <dbReference type="Google" id="ProtNLM"/>
    </source>
</evidence>